<dbReference type="Proteomes" id="UP000712281">
    <property type="component" value="Unassembled WGS sequence"/>
</dbReference>
<protein>
    <submittedName>
        <fullName evidence="2">Uncharacterized protein</fullName>
    </submittedName>
</protein>
<organism evidence="2">
    <name type="scientific">Brassica cretica</name>
    <name type="common">Mustard</name>
    <dbReference type="NCBI Taxonomy" id="69181"/>
    <lineage>
        <taxon>Eukaryota</taxon>
        <taxon>Viridiplantae</taxon>
        <taxon>Streptophyta</taxon>
        <taxon>Embryophyta</taxon>
        <taxon>Tracheophyta</taxon>
        <taxon>Spermatophyta</taxon>
        <taxon>Magnoliopsida</taxon>
        <taxon>eudicotyledons</taxon>
        <taxon>Gunneridae</taxon>
        <taxon>Pentapetalae</taxon>
        <taxon>rosids</taxon>
        <taxon>malvids</taxon>
        <taxon>Brassicales</taxon>
        <taxon>Brassicaceae</taxon>
        <taxon>Brassiceae</taxon>
        <taxon>Brassica</taxon>
    </lineage>
</organism>
<dbReference type="EMBL" id="QGKY02000190">
    <property type="protein sequence ID" value="KAF2588041.1"/>
    <property type="molecule type" value="Genomic_DNA"/>
</dbReference>
<dbReference type="EMBL" id="QGKW02000007">
    <property type="protein sequence ID" value="KAF2620312.1"/>
    <property type="molecule type" value="Genomic_DNA"/>
</dbReference>
<proteinExistence type="predicted"/>
<accession>A0A8S9K1I9</accession>
<keyword evidence="1" id="KW-0472">Membrane</keyword>
<evidence type="ECO:0000256" key="1">
    <source>
        <dbReference type="SAM" id="Phobius"/>
    </source>
</evidence>
<evidence type="ECO:0000313" key="2">
    <source>
        <dbReference type="EMBL" id="KAF2588041.1"/>
    </source>
</evidence>
<keyword evidence="1" id="KW-1133">Transmembrane helix</keyword>
<dbReference type="AlphaFoldDB" id="A0A8S9K1I9"/>
<sequence length="724" mass="81744">MEGSPYRKLSFFRRKGVVPGTGPGILSSGDPERLLAGTQRSVSCLRSGGIQYLKGFPKAGHRSSNPAIPGLEAGARLCRRFRMLRRILGLTLLLEGLSGIFGNILVSFSGCARMGDPDVAVQGHVVFSPTLSHLLSLLGGDVPEADNVSCPVSFAGEAVSKLIMGVPRRFRWVTFLVSEEALRHSRVSGCSDGTPETALRRFVFIDAWFLLSDVSCPVSFAGEAVSKLIMGVPRRFRWVTFLVSEEALRHSRVSGSRCRPSMMNTRRLKKRKGRPFYTPPPRLARAASLANGLSSTSSTGGEAVPNHDPLVDAHQRLIGEVFFLRSQAQNMMARRNLLVQQVKASARWELMKEWLEKRVEHWDPEDEYRRHLFLSGGIDQQSGSFSRVATLRSVVGMIFPACFSVENIDSWSLEIVSVTRRSRKDIEVVWEPRRGTRRFNFRYWDHDWSPEAVWEPEDSSLDPEIIGPYYRYLFGFCILQLGSWPLSSSYDLFYFCRKSLTGLEGAGVVDVALFDKGRNGGLWRPDPAQVMQRPEGRLGTQRLQLGPERWALNPEVSSFVEHRLLESGDCFHNPEVAGNRRFSFRYWDHDWSPEAVWEPEDSSLDPEIIILYIGPEIVWGTVGFLFRSRACIWARSSLENQEYLFSQGPYYRYLFGFCILQLGSWPLSSSYDVFYFCRKSLTGLEGVGIMTQVPGFAAFHVWISRDYEGGIGGLWRPDPARMPL</sequence>
<evidence type="ECO:0000313" key="3">
    <source>
        <dbReference type="EMBL" id="KAF2620312.1"/>
    </source>
</evidence>
<name>A0A8S9K1I9_BRACR</name>
<reference evidence="2" key="1">
    <citation type="submission" date="2019-12" db="EMBL/GenBank/DDBJ databases">
        <title>Genome sequencing and annotation of Brassica cretica.</title>
        <authorList>
            <person name="Studholme D.J."/>
            <person name="Sarris P.F."/>
        </authorList>
    </citation>
    <scope>NUCLEOTIDE SEQUENCE</scope>
    <source>
        <strain evidence="3">PFS-001/15</strain>
        <strain evidence="2">PFS-102/07</strain>
        <tissue evidence="2">Leaf</tissue>
    </source>
</reference>
<feature type="transmembrane region" description="Helical" evidence="1">
    <location>
        <begin position="87"/>
        <end position="108"/>
    </location>
</feature>
<comment type="caution">
    <text evidence="2">The sequence shown here is derived from an EMBL/GenBank/DDBJ whole genome shotgun (WGS) entry which is preliminary data.</text>
</comment>
<keyword evidence="1" id="KW-0812">Transmembrane</keyword>
<gene>
    <name evidence="3" type="ORF">F2Q68_00039475</name>
    <name evidence="2" type="ORF">F2Q70_00038800</name>
</gene>